<sequence length="93" mass="9978">MALTSRENILRISLHCLTLWGLKSAGIPHHVDSYYYLHSAGPINGGPENLGLWDSAYGVLFVVPYDGCTQGASNADGRSCLGAEAWRQLSAAD</sequence>
<dbReference type="Proteomes" id="UP000002059">
    <property type="component" value="Partially assembled WGS sequence"/>
</dbReference>
<dbReference type="RefSeq" id="XP_015702744.1">
    <property type="nucleotide sequence ID" value="XM_015847669.1"/>
</dbReference>
<dbReference type="GeneID" id="26970894"/>
<protein>
    <submittedName>
        <fullName evidence="1">Uncharacterized protein</fullName>
    </submittedName>
</protein>
<keyword evidence="2" id="KW-1185">Reference proteome</keyword>
<proteinExistence type="predicted"/>
<gene>
    <name evidence="1" type="ORF">PAAG_12141</name>
</gene>
<organism evidence="1 2">
    <name type="scientific">Paracoccidioides lutzii (strain ATCC MYA-826 / Pb01)</name>
    <name type="common">Paracoccidioides brasiliensis</name>
    <dbReference type="NCBI Taxonomy" id="502779"/>
    <lineage>
        <taxon>Eukaryota</taxon>
        <taxon>Fungi</taxon>
        <taxon>Dikarya</taxon>
        <taxon>Ascomycota</taxon>
        <taxon>Pezizomycotina</taxon>
        <taxon>Eurotiomycetes</taxon>
        <taxon>Eurotiomycetidae</taxon>
        <taxon>Onygenales</taxon>
        <taxon>Ajellomycetaceae</taxon>
        <taxon>Paracoccidioides</taxon>
    </lineage>
</organism>
<accession>A0A0A2V099</accession>
<dbReference type="VEuPathDB" id="FungiDB:PAAG_12141"/>
<evidence type="ECO:0000313" key="2">
    <source>
        <dbReference type="Proteomes" id="UP000002059"/>
    </source>
</evidence>
<dbReference type="KEGG" id="pbl:PAAG_12141"/>
<dbReference type="EMBL" id="KN294007">
    <property type="protein sequence ID" value="KGQ01196.1"/>
    <property type="molecule type" value="Genomic_DNA"/>
</dbReference>
<name>A0A0A2V099_PARBA</name>
<reference evidence="1 2" key="1">
    <citation type="journal article" date="2011" name="PLoS Genet.">
        <title>Comparative genomic analysis of human fungal pathogens causing paracoccidioidomycosis.</title>
        <authorList>
            <person name="Desjardins C.A."/>
            <person name="Champion M.D."/>
            <person name="Holder J.W."/>
            <person name="Muszewska A."/>
            <person name="Goldberg J."/>
            <person name="Bailao A.M."/>
            <person name="Brigido M.M."/>
            <person name="Ferreira M.E."/>
            <person name="Garcia A.M."/>
            <person name="Grynberg M."/>
            <person name="Gujja S."/>
            <person name="Heiman D.I."/>
            <person name="Henn M.R."/>
            <person name="Kodira C.D."/>
            <person name="Leon-Narvaez H."/>
            <person name="Longo L.V."/>
            <person name="Ma L.J."/>
            <person name="Malavazi I."/>
            <person name="Matsuo A.L."/>
            <person name="Morais F.V."/>
            <person name="Pereira M."/>
            <person name="Rodriguez-Brito S."/>
            <person name="Sakthikumar S."/>
            <person name="Salem-Izacc S.M."/>
            <person name="Sykes S.M."/>
            <person name="Teixeira M.M."/>
            <person name="Vallejo M.C."/>
            <person name="Walter M.E."/>
            <person name="Yandava C."/>
            <person name="Young S."/>
            <person name="Zeng Q."/>
            <person name="Zucker J."/>
            <person name="Felipe M.S."/>
            <person name="Goldman G.H."/>
            <person name="Haas B.J."/>
            <person name="McEwen J.G."/>
            <person name="Nino-Vega G."/>
            <person name="Puccia R."/>
            <person name="San-Blas G."/>
            <person name="Soares C.M."/>
            <person name="Birren B.W."/>
            <person name="Cuomo C.A."/>
        </authorList>
    </citation>
    <scope>NUCLEOTIDE SEQUENCE [LARGE SCALE GENOMIC DNA]</scope>
    <source>
        <strain evidence="2">ATCC MYA-826 / Pb01</strain>
    </source>
</reference>
<dbReference type="AlphaFoldDB" id="A0A0A2V099"/>
<evidence type="ECO:0000313" key="1">
    <source>
        <dbReference type="EMBL" id="KGQ01196.1"/>
    </source>
</evidence>
<dbReference type="HOGENOM" id="CLU_2400274_0_0_1"/>